<dbReference type="FunFam" id="3.40.50.720:FF:000033">
    <property type="entry name" value="Adenylyltransferase and sulfurtransferase MOCS3"/>
    <property type="match status" value="1"/>
</dbReference>
<dbReference type="AlphaFoldDB" id="A0A5C6UYM8"/>
<proteinExistence type="inferred from homology"/>
<evidence type="ECO:0000256" key="2">
    <source>
        <dbReference type="ARBA" id="ARBA00022679"/>
    </source>
</evidence>
<dbReference type="GO" id="GO:0008146">
    <property type="term" value="F:sulfotransferase activity"/>
    <property type="evidence" value="ECO:0007669"/>
    <property type="project" value="TreeGrafter"/>
</dbReference>
<dbReference type="RefSeq" id="WP_147015306.1">
    <property type="nucleotide sequence ID" value="NZ_VORB01000011.1"/>
</dbReference>
<dbReference type="GO" id="GO:0061605">
    <property type="term" value="F:molybdopterin-synthase adenylyltransferase activity"/>
    <property type="evidence" value="ECO:0007669"/>
    <property type="project" value="UniProtKB-EC"/>
</dbReference>
<evidence type="ECO:0000259" key="13">
    <source>
        <dbReference type="PROSITE" id="PS50206"/>
    </source>
</evidence>
<evidence type="ECO:0000256" key="7">
    <source>
        <dbReference type="ARBA" id="ARBA00063809"/>
    </source>
</evidence>
<evidence type="ECO:0000313" key="15">
    <source>
        <dbReference type="Proteomes" id="UP000321168"/>
    </source>
</evidence>
<dbReference type="OrthoDB" id="9804286at2"/>
<evidence type="ECO:0000256" key="11">
    <source>
        <dbReference type="ARBA" id="ARBA00075328"/>
    </source>
</evidence>
<dbReference type="GO" id="GO:0005829">
    <property type="term" value="C:cytosol"/>
    <property type="evidence" value="ECO:0007669"/>
    <property type="project" value="TreeGrafter"/>
</dbReference>
<dbReference type="PROSITE" id="PS50206">
    <property type="entry name" value="RHODANESE_3"/>
    <property type="match status" value="1"/>
</dbReference>
<organism evidence="14 15">
    <name type="scientific">Luteibaculum oceani</name>
    <dbReference type="NCBI Taxonomy" id="1294296"/>
    <lineage>
        <taxon>Bacteria</taxon>
        <taxon>Pseudomonadati</taxon>
        <taxon>Bacteroidota</taxon>
        <taxon>Flavobacteriia</taxon>
        <taxon>Flavobacteriales</taxon>
        <taxon>Luteibaculaceae</taxon>
        <taxon>Luteibaculum</taxon>
    </lineage>
</organism>
<dbReference type="GO" id="GO:0005524">
    <property type="term" value="F:ATP binding"/>
    <property type="evidence" value="ECO:0007669"/>
    <property type="project" value="UniProtKB-KW"/>
</dbReference>
<dbReference type="CDD" id="cd00158">
    <property type="entry name" value="RHOD"/>
    <property type="match status" value="1"/>
</dbReference>
<dbReference type="CDD" id="cd00757">
    <property type="entry name" value="ThiF_MoeB_HesA_family"/>
    <property type="match status" value="1"/>
</dbReference>
<sequence length="376" mass="41541">MESLSQSELKHYQRQVILPEIGVAGQEALKRAKVLVVGAGGLGVPLLQYLVAAGVGEIGIVDADSVDITNLHRQVLYSVQDEGMSKAKVAEEKLKRLNPHVKINAIQEFITRENACSIIREYDIVADGTDNFATRYLINDACVIEGKTNVFASITQFKGQVSVFNFKYEDGSFGPNYRDLFPEPPLAGSVPSCAEAGVIGVLPGLLGTMQANEVIKIITKTGKPLVGTLLIYDSLTTILEHLDFERDPNNPFPAPSKDLVLLDDYEVFCGTKTEVKMKEISVQELKAWQDEKKDFQFIDVREPFEYDEANLGAELIPVGDVEMNKDKISKDKDVVIHCRSGARSANVILYLEQNHGYTNLYNLKGGILAYQKEIGL</sequence>
<protein>
    <recommendedName>
        <fullName evidence="9">Molybdopterin-synthase adenylyltransferase</fullName>
        <ecNumber evidence="8">2.7.7.80</ecNumber>
    </recommendedName>
    <alternativeName>
        <fullName evidence="12">MoaD protein adenylase</fullName>
    </alternativeName>
    <alternativeName>
        <fullName evidence="10">Molybdopterin-converting factor subunit 1 adenylase</fullName>
    </alternativeName>
    <alternativeName>
        <fullName evidence="11">Sulfur carrier protein MoaD adenylyltransferase</fullName>
    </alternativeName>
</protein>
<dbReference type="InterPro" id="IPR036873">
    <property type="entry name" value="Rhodanese-like_dom_sf"/>
</dbReference>
<evidence type="ECO:0000256" key="3">
    <source>
        <dbReference type="ARBA" id="ARBA00022741"/>
    </source>
</evidence>
<dbReference type="GO" id="GO:0008641">
    <property type="term" value="F:ubiquitin-like modifier activating enzyme activity"/>
    <property type="evidence" value="ECO:0007669"/>
    <property type="project" value="InterPro"/>
</dbReference>
<evidence type="ECO:0000256" key="6">
    <source>
        <dbReference type="ARBA" id="ARBA00055169"/>
    </source>
</evidence>
<evidence type="ECO:0000256" key="10">
    <source>
        <dbReference type="ARBA" id="ARBA00075110"/>
    </source>
</evidence>
<keyword evidence="3" id="KW-0547">Nucleotide-binding</keyword>
<dbReference type="InterPro" id="IPR000594">
    <property type="entry name" value="ThiF_NAD_FAD-bd"/>
</dbReference>
<comment type="similarity">
    <text evidence="1">Belongs to the HesA/MoeB/ThiF family.</text>
</comment>
<accession>A0A5C6UYM8</accession>
<dbReference type="Pfam" id="PF00581">
    <property type="entry name" value="Rhodanese"/>
    <property type="match status" value="1"/>
</dbReference>
<dbReference type="Gene3D" id="3.40.50.720">
    <property type="entry name" value="NAD(P)-binding Rossmann-like Domain"/>
    <property type="match status" value="1"/>
</dbReference>
<evidence type="ECO:0000256" key="12">
    <source>
        <dbReference type="ARBA" id="ARBA00078531"/>
    </source>
</evidence>
<dbReference type="PANTHER" id="PTHR10953">
    <property type="entry name" value="UBIQUITIN-ACTIVATING ENZYME E1"/>
    <property type="match status" value="1"/>
</dbReference>
<dbReference type="EC" id="2.7.7.80" evidence="8"/>
<dbReference type="GO" id="GO:0004792">
    <property type="term" value="F:thiosulfate-cyanide sulfurtransferase activity"/>
    <property type="evidence" value="ECO:0007669"/>
    <property type="project" value="TreeGrafter"/>
</dbReference>
<reference evidence="14 15" key="1">
    <citation type="submission" date="2019-08" db="EMBL/GenBank/DDBJ databases">
        <title>Genome of Luteibaculum oceani JCM 18817.</title>
        <authorList>
            <person name="Bowman J.P."/>
        </authorList>
    </citation>
    <scope>NUCLEOTIDE SEQUENCE [LARGE SCALE GENOMIC DNA]</scope>
    <source>
        <strain evidence="14 15">JCM 18817</strain>
    </source>
</reference>
<keyword evidence="14" id="KW-0548">Nucleotidyltransferase</keyword>
<gene>
    <name evidence="14" type="primary">moeB</name>
    <name evidence="14" type="ORF">FRX97_11180</name>
</gene>
<evidence type="ECO:0000256" key="9">
    <source>
        <dbReference type="ARBA" id="ARBA00073635"/>
    </source>
</evidence>
<evidence type="ECO:0000313" key="14">
    <source>
        <dbReference type="EMBL" id="TXC76068.1"/>
    </source>
</evidence>
<evidence type="ECO:0000256" key="8">
    <source>
        <dbReference type="ARBA" id="ARBA00066884"/>
    </source>
</evidence>
<dbReference type="SUPFAM" id="SSF69572">
    <property type="entry name" value="Activating enzymes of the ubiquitin-like proteins"/>
    <property type="match status" value="1"/>
</dbReference>
<dbReference type="Proteomes" id="UP000321168">
    <property type="component" value="Unassembled WGS sequence"/>
</dbReference>
<comment type="caution">
    <text evidence="14">The sequence shown here is derived from an EMBL/GenBank/DDBJ whole genome shotgun (WGS) entry which is preliminary data.</text>
</comment>
<dbReference type="SMART" id="SM00450">
    <property type="entry name" value="RHOD"/>
    <property type="match status" value="1"/>
</dbReference>
<keyword evidence="15" id="KW-1185">Reference proteome</keyword>
<feature type="domain" description="Rhodanese" evidence="13">
    <location>
        <begin position="291"/>
        <end position="375"/>
    </location>
</feature>
<name>A0A5C6UYM8_9FLAO</name>
<keyword evidence="2 14" id="KW-0808">Transferase</keyword>
<comment type="function">
    <text evidence="6">Catalyzes the adenylation by ATP of the carboxyl group of the C-terminal glycine of sulfur carrier protein MoaD.</text>
</comment>
<evidence type="ECO:0000256" key="5">
    <source>
        <dbReference type="ARBA" id="ARBA00052218"/>
    </source>
</evidence>
<keyword evidence="4" id="KW-0067">ATP-binding</keyword>
<comment type="subunit">
    <text evidence="7">Homodimer. Forms a stable heterotetrameric complex of 2 MoeB and 2 MoaD during adenylation of MoaD.</text>
</comment>
<comment type="catalytic activity">
    <reaction evidence="5">
        <text>[molybdopterin-synthase sulfur-carrier protein]-C-terminal Gly-Gly + ATP + H(+) = [molybdopterin-synthase sulfur-carrier protein]-C-terminal Gly-Gly-AMP + diphosphate</text>
        <dbReference type="Rhea" id="RHEA:43616"/>
        <dbReference type="Rhea" id="RHEA-COMP:12159"/>
        <dbReference type="Rhea" id="RHEA-COMP:12202"/>
        <dbReference type="ChEBI" id="CHEBI:15378"/>
        <dbReference type="ChEBI" id="CHEBI:30616"/>
        <dbReference type="ChEBI" id="CHEBI:33019"/>
        <dbReference type="ChEBI" id="CHEBI:90618"/>
        <dbReference type="ChEBI" id="CHEBI:90778"/>
        <dbReference type="EC" id="2.7.7.80"/>
    </reaction>
</comment>
<evidence type="ECO:0000256" key="1">
    <source>
        <dbReference type="ARBA" id="ARBA00009919"/>
    </source>
</evidence>
<dbReference type="NCBIfam" id="NF004281">
    <property type="entry name" value="PRK05690.1"/>
    <property type="match status" value="1"/>
</dbReference>
<dbReference type="InterPro" id="IPR001763">
    <property type="entry name" value="Rhodanese-like_dom"/>
</dbReference>
<dbReference type="InterPro" id="IPR035985">
    <property type="entry name" value="Ubiquitin-activating_enz"/>
</dbReference>
<dbReference type="Pfam" id="PF00899">
    <property type="entry name" value="ThiF"/>
    <property type="match status" value="1"/>
</dbReference>
<evidence type="ECO:0000256" key="4">
    <source>
        <dbReference type="ARBA" id="ARBA00022840"/>
    </source>
</evidence>
<dbReference type="PANTHER" id="PTHR10953:SF102">
    <property type="entry name" value="ADENYLYLTRANSFERASE AND SULFURTRANSFERASE MOCS3"/>
    <property type="match status" value="1"/>
</dbReference>
<dbReference type="InterPro" id="IPR045886">
    <property type="entry name" value="ThiF/MoeB/HesA"/>
</dbReference>
<dbReference type="EMBL" id="VORB01000011">
    <property type="protein sequence ID" value="TXC76068.1"/>
    <property type="molecule type" value="Genomic_DNA"/>
</dbReference>
<dbReference type="Gene3D" id="3.40.250.10">
    <property type="entry name" value="Rhodanese-like domain"/>
    <property type="match status" value="1"/>
</dbReference>